<organism evidence="3 4">
    <name type="scientific">Roseibium porphyridii</name>
    <dbReference type="NCBI Taxonomy" id="2866279"/>
    <lineage>
        <taxon>Bacteria</taxon>
        <taxon>Pseudomonadati</taxon>
        <taxon>Pseudomonadota</taxon>
        <taxon>Alphaproteobacteria</taxon>
        <taxon>Hyphomicrobiales</taxon>
        <taxon>Stappiaceae</taxon>
        <taxon>Roseibium</taxon>
    </lineage>
</organism>
<dbReference type="Gene3D" id="3.60.15.10">
    <property type="entry name" value="Ribonuclease Z/Hydroxyacylglutathione hydrolase-like"/>
    <property type="match status" value="1"/>
</dbReference>
<evidence type="ECO:0000259" key="2">
    <source>
        <dbReference type="SMART" id="SM00849"/>
    </source>
</evidence>
<feature type="domain" description="Metallo-beta-lactamase" evidence="2">
    <location>
        <begin position="33"/>
        <end position="219"/>
    </location>
</feature>
<dbReference type="Pfam" id="PF00753">
    <property type="entry name" value="Lactamase_B"/>
    <property type="match status" value="1"/>
</dbReference>
<dbReference type="Proteomes" id="UP001209803">
    <property type="component" value="Chromosome"/>
</dbReference>
<reference evidence="3 4" key="1">
    <citation type="submission" date="2023-03" db="EMBL/GenBank/DDBJ databases">
        <title>Roseibium porphyridii sp. nov. and Roseibium rhodosorbium sp. nov. isolated from marine algae, Porphyridium cruentum and Rhodosorus marinus, respectively.</title>
        <authorList>
            <person name="Lee M.W."/>
            <person name="Choi B.J."/>
            <person name="Lee J.K."/>
            <person name="Choi D.G."/>
            <person name="Baek J.H."/>
            <person name="Bayburt H."/>
            <person name="Kim J.M."/>
            <person name="Han D.M."/>
            <person name="Kim K.H."/>
            <person name="Jeon C.O."/>
        </authorList>
    </citation>
    <scope>NUCLEOTIDE SEQUENCE [LARGE SCALE GENOMIC DNA]</scope>
    <source>
        <strain evidence="3 4">KMA01</strain>
    </source>
</reference>
<dbReference type="SUPFAM" id="SSF56281">
    <property type="entry name" value="Metallo-hydrolase/oxidoreductase"/>
    <property type="match status" value="1"/>
</dbReference>
<evidence type="ECO:0000313" key="4">
    <source>
        <dbReference type="Proteomes" id="UP001209803"/>
    </source>
</evidence>
<accession>A0ABY8EYC1</accession>
<sequence>MVEIRNPSEAVPGNNDRFEELGKGCYAFSADGCSNTGVIIGERGVLVVDPQATPALAEKVLQKIRELTDKPIKQVVLTHFHADSTLGATAFEPADVVASDLTRRMIDTRGSDDIRVLRDRDAALFSDLPKDSTVIQPSMTIASSMTIDLGGMEVRLMHLGRGHTMGDMVAWVPQSSVIFAGDLVQKTSVPYCGDAHLTDWPRALDRVTAFRPNALMPGRGKSAKGGPAVATAVEMTRDFVITLRDAASACVEQSLGLRDTYLAVKDALAPQFGSRENFEFHLPFNVARAYDEALGLDQPQIWTLERCADLVDALGGTQPAEGAAASDEQATATEQSDAADEDQTTERPLEDQAAEEGQSELVTDNEFAASLVLEAAEDTDGEDLDLSADDIVEENDEAPAVSQQGDGENQEKVLENVR</sequence>
<evidence type="ECO:0000256" key="1">
    <source>
        <dbReference type="SAM" id="MobiDB-lite"/>
    </source>
</evidence>
<dbReference type="RefSeq" id="WP_265681298.1">
    <property type="nucleotide sequence ID" value="NZ_CP120863.1"/>
</dbReference>
<keyword evidence="4" id="KW-1185">Reference proteome</keyword>
<feature type="compositionally biased region" description="Acidic residues" evidence="1">
    <location>
        <begin position="375"/>
        <end position="397"/>
    </location>
</feature>
<feature type="compositionally biased region" description="Basic and acidic residues" evidence="1">
    <location>
        <begin position="409"/>
        <end position="418"/>
    </location>
</feature>
<dbReference type="InterPro" id="IPR036866">
    <property type="entry name" value="RibonucZ/Hydroxyglut_hydro"/>
</dbReference>
<protein>
    <submittedName>
        <fullName evidence="3">MBL fold metallo-hydrolase</fullName>
    </submittedName>
</protein>
<dbReference type="PANTHER" id="PTHR42951">
    <property type="entry name" value="METALLO-BETA-LACTAMASE DOMAIN-CONTAINING"/>
    <property type="match status" value="1"/>
</dbReference>
<feature type="region of interest" description="Disordered" evidence="1">
    <location>
        <begin position="318"/>
        <end position="418"/>
    </location>
</feature>
<dbReference type="EMBL" id="CP120863">
    <property type="protein sequence ID" value="WFE88087.1"/>
    <property type="molecule type" value="Genomic_DNA"/>
</dbReference>
<proteinExistence type="predicted"/>
<dbReference type="InterPro" id="IPR050855">
    <property type="entry name" value="NDM-1-like"/>
</dbReference>
<dbReference type="SMART" id="SM00849">
    <property type="entry name" value="Lactamase_B"/>
    <property type="match status" value="1"/>
</dbReference>
<dbReference type="CDD" id="cd16282">
    <property type="entry name" value="metallo-hydrolase-like_MBL-fold"/>
    <property type="match status" value="1"/>
</dbReference>
<evidence type="ECO:0000313" key="3">
    <source>
        <dbReference type="EMBL" id="WFE88087.1"/>
    </source>
</evidence>
<name>A0ABY8EYC1_9HYPH</name>
<dbReference type="PANTHER" id="PTHR42951:SF20">
    <property type="entry name" value="BETA LACTAMASE"/>
    <property type="match status" value="1"/>
</dbReference>
<gene>
    <name evidence="3" type="ORF">K1718_18190</name>
</gene>
<dbReference type="InterPro" id="IPR001279">
    <property type="entry name" value="Metallo-B-lactamas"/>
</dbReference>